<dbReference type="GO" id="GO:0016757">
    <property type="term" value="F:glycosyltransferase activity"/>
    <property type="evidence" value="ECO:0007669"/>
    <property type="project" value="InterPro"/>
</dbReference>
<dbReference type="PANTHER" id="PTHR12526">
    <property type="entry name" value="GLYCOSYLTRANSFERASE"/>
    <property type="match status" value="1"/>
</dbReference>
<dbReference type="InterPro" id="IPR028098">
    <property type="entry name" value="Glyco_trans_4-like_N"/>
</dbReference>
<comment type="caution">
    <text evidence="3">The sequence shown here is derived from an EMBL/GenBank/DDBJ whole genome shotgun (WGS) entry which is preliminary data.</text>
</comment>
<sequence length="359" mass="39958">MRILEISSLQETTPPSGYGGTERFVHYLSDALVSFGNEVFVVCKEGSLEGNYKIIPASVDTLVSVVDEFLTQNKVDVVHVHIQNQSLIDLLKRIQIKTVITLHNNIRKSSGWIDIMRDAPGSFYFATISESQNDRVNEALAYRAIETPDNGIINLGFGTKLEDLSTKEPGSKEHFLYLGVIARYKGVLDIVKEFSILNEHLLIVGPCNNDAEQSYLDEILNYSSSFSNITYQGSTKNESERNQIIARSKALLMATGYDPVEEDCHEAFGLVMLEANALGVPVLGFSKGNIRDFVIDGVNGYKFNTMTELSRLIEAVNKKDLSSPCMTHAKKFGIEGVACRYEEFLSGVISRQHKLAVER</sequence>
<dbReference type="Pfam" id="PF00534">
    <property type="entry name" value="Glycos_transf_1"/>
    <property type="match status" value="1"/>
</dbReference>
<dbReference type="AlphaFoldDB" id="A0A3D0ZQQ7"/>
<dbReference type="EMBL" id="DOZN01000025">
    <property type="protein sequence ID" value="HCC42610.1"/>
    <property type="molecule type" value="Genomic_DNA"/>
</dbReference>
<feature type="domain" description="Glycosyltransferase subfamily 4-like N-terminal" evidence="2">
    <location>
        <begin position="18"/>
        <end position="107"/>
    </location>
</feature>
<feature type="domain" description="Glycosyl transferase family 1" evidence="1">
    <location>
        <begin position="167"/>
        <end position="316"/>
    </location>
</feature>
<reference evidence="3 4" key="1">
    <citation type="journal article" date="2018" name="Nat. Biotechnol.">
        <title>A standardized bacterial taxonomy based on genome phylogeny substantially revises the tree of life.</title>
        <authorList>
            <person name="Parks D.H."/>
            <person name="Chuvochina M."/>
            <person name="Waite D.W."/>
            <person name="Rinke C."/>
            <person name="Skarshewski A."/>
            <person name="Chaumeil P.A."/>
            <person name="Hugenholtz P."/>
        </authorList>
    </citation>
    <scope>NUCLEOTIDE SEQUENCE [LARGE SCALE GENOMIC DNA]</scope>
    <source>
        <strain evidence="3">UBA11701</strain>
    </source>
</reference>
<proteinExistence type="predicted"/>
<accession>A0A3D0ZQQ7</accession>
<gene>
    <name evidence="3" type="ORF">DEP93_04030</name>
</gene>
<evidence type="ECO:0000259" key="1">
    <source>
        <dbReference type="Pfam" id="PF00534"/>
    </source>
</evidence>
<name>A0A3D0ZQQ7_UNCKA</name>
<dbReference type="Pfam" id="PF13439">
    <property type="entry name" value="Glyco_transf_4"/>
    <property type="match status" value="1"/>
</dbReference>
<protein>
    <recommendedName>
        <fullName evidence="5">Glycosyltransferase</fullName>
    </recommendedName>
</protein>
<dbReference type="Gene3D" id="3.40.50.2000">
    <property type="entry name" value="Glycogen Phosphorylase B"/>
    <property type="match status" value="2"/>
</dbReference>
<evidence type="ECO:0008006" key="5">
    <source>
        <dbReference type="Google" id="ProtNLM"/>
    </source>
</evidence>
<evidence type="ECO:0000313" key="3">
    <source>
        <dbReference type="EMBL" id="HCC42610.1"/>
    </source>
</evidence>
<dbReference type="SUPFAM" id="SSF53756">
    <property type="entry name" value="UDP-Glycosyltransferase/glycogen phosphorylase"/>
    <property type="match status" value="1"/>
</dbReference>
<evidence type="ECO:0000259" key="2">
    <source>
        <dbReference type="Pfam" id="PF13439"/>
    </source>
</evidence>
<dbReference type="InterPro" id="IPR001296">
    <property type="entry name" value="Glyco_trans_1"/>
</dbReference>
<organism evidence="3 4">
    <name type="scientific">candidate division WWE3 bacterium</name>
    <dbReference type="NCBI Taxonomy" id="2053526"/>
    <lineage>
        <taxon>Bacteria</taxon>
        <taxon>Katanobacteria</taxon>
    </lineage>
</organism>
<evidence type="ECO:0000313" key="4">
    <source>
        <dbReference type="Proteomes" id="UP000263336"/>
    </source>
</evidence>
<dbReference type="Proteomes" id="UP000263336">
    <property type="component" value="Unassembled WGS sequence"/>
</dbReference>